<keyword evidence="3 10" id="KW-0812">Transmembrane</keyword>
<feature type="compositionally biased region" description="Low complexity" evidence="9">
    <location>
        <begin position="751"/>
        <end position="761"/>
    </location>
</feature>
<gene>
    <name evidence="13" type="primary">LOC107264643</name>
</gene>
<evidence type="ECO:0000256" key="7">
    <source>
        <dbReference type="ARBA" id="ARBA00023121"/>
    </source>
</evidence>
<dbReference type="Proteomes" id="UP000694920">
    <property type="component" value="Unplaced"/>
</dbReference>
<dbReference type="CDD" id="cd21675">
    <property type="entry name" value="SMP_TEX2"/>
    <property type="match status" value="1"/>
</dbReference>
<dbReference type="InterPro" id="IPR031468">
    <property type="entry name" value="SMP_LBD"/>
</dbReference>
<keyword evidence="7" id="KW-0446">Lipid-binding</keyword>
<sequence>MTSKHSPAKVTLGMTKGKPLAISVPAFRYHASDDELEEFFPSTDEEEAFTSKSNKLSPKSSPSKSVGTKVDCNEVPEGGLERRSTSMDGNLSEGTPPSDPWKVLSEIKGKITKTFEEKLSEIKSDRRKGKSRSRDNSSISDSEGPGDVTPTEDNAFEKLEKDCSPVVRRRGRASSTSGASSRFAGFSRIKTGLKAKNSEEVSVESGIEAAELAEEDPSKTNSTTVVDERDRTIPKIVREEERARIPTVVKSMRLLAHNEESSGTIGSTFEQPFSYLKTQIVYRLFVLMIVLWCSYYVMPLPGYLRGLVAGICATVTIQNIINCIMKILTTPQEPPVDVMSSVPVLEIPAAEEHAVVERYEGWMNELPYRYDPDNYHVARTKPVFFRLESNVLRVMETRTRIPKRAIWDEPKHKAKFVRRRAYSLTGAKVELLPGGLIRRRRWSKKYPICITLQENVIIETITLKGSSDDEARQLETDNEKPTVEEEETDEDLSQSRDTKDVFEDCNEDMNEQCRLFVFARTDREKEVWFRRLLSAANLASTRDSVSSTKDPPISNQNQNLTSSSAQLDINIELSYSTYMGRYIDAQTTPMTDTATSLVNSDVNWMNALLGRILFDMHKCPDMINLIQDKIQRKLSNIKLPYFMESLLVSELVIGQGAPFIHRASKPTIDEKGLWLDLDISYEGCLTMKIETKLNLLKLTRAGSVSGNSTEILAVEKPKPARSPMFDSDVEDSPETSTEDEDSTHLTAANPSKESTPSQSSSRKFLSMVDKIAANKYFQHAAEISYVRKAMAGVSNTEIRLMVSVSSIEGCLALNIPPSPSDRLWYGFRNVPKISLTAKPAVGERAVNIGYVTHWIEKKLLREFQKIVVLPNMDDLVIPLCPNYPYDS</sequence>
<feature type="compositionally biased region" description="Polar residues" evidence="9">
    <location>
        <begin position="86"/>
        <end position="95"/>
    </location>
</feature>
<evidence type="ECO:0000256" key="9">
    <source>
        <dbReference type="SAM" id="MobiDB-lite"/>
    </source>
</evidence>
<keyword evidence="2" id="KW-0813">Transport</keyword>
<feature type="transmembrane region" description="Helical" evidence="10">
    <location>
        <begin position="280"/>
        <end position="297"/>
    </location>
</feature>
<evidence type="ECO:0000256" key="10">
    <source>
        <dbReference type="SAM" id="Phobius"/>
    </source>
</evidence>
<dbReference type="GeneID" id="107264643"/>
<dbReference type="PANTHER" id="PTHR13466:SF0">
    <property type="entry name" value="SMP-LTD DOMAIN-CONTAINING PROTEIN"/>
    <property type="match status" value="1"/>
</dbReference>
<dbReference type="GO" id="GO:0006869">
    <property type="term" value="P:lipid transport"/>
    <property type="evidence" value="ECO:0007669"/>
    <property type="project" value="UniProtKB-KW"/>
</dbReference>
<feature type="domain" description="SMP-LTD" evidence="11">
    <location>
        <begin position="598"/>
        <end position="878"/>
    </location>
</feature>
<feature type="region of interest" description="Disordered" evidence="9">
    <location>
        <begin position="710"/>
        <end position="761"/>
    </location>
</feature>
<dbReference type="PANTHER" id="PTHR13466">
    <property type="entry name" value="TEX2 PROTEIN-RELATED"/>
    <property type="match status" value="1"/>
</dbReference>
<evidence type="ECO:0000256" key="1">
    <source>
        <dbReference type="ARBA" id="ARBA00004586"/>
    </source>
</evidence>
<keyword evidence="8 10" id="KW-0472">Membrane</keyword>
<evidence type="ECO:0000256" key="5">
    <source>
        <dbReference type="ARBA" id="ARBA00022989"/>
    </source>
</evidence>
<feature type="compositionally biased region" description="Acidic residues" evidence="9">
    <location>
        <begin position="727"/>
        <end position="741"/>
    </location>
</feature>
<evidence type="ECO:0000256" key="3">
    <source>
        <dbReference type="ARBA" id="ARBA00022692"/>
    </source>
</evidence>
<dbReference type="PROSITE" id="PS51847">
    <property type="entry name" value="SMP"/>
    <property type="match status" value="1"/>
</dbReference>
<feature type="region of interest" description="Disordered" evidence="9">
    <location>
        <begin position="468"/>
        <end position="498"/>
    </location>
</feature>
<dbReference type="GO" id="GO:0005789">
    <property type="term" value="C:endoplasmic reticulum membrane"/>
    <property type="evidence" value="ECO:0007669"/>
    <property type="project" value="UniProtKB-SubCell"/>
</dbReference>
<dbReference type="RefSeq" id="XP_015588612.1">
    <property type="nucleotide sequence ID" value="XM_015733126.2"/>
</dbReference>
<feature type="compositionally biased region" description="Basic and acidic residues" evidence="9">
    <location>
        <begin position="105"/>
        <end position="124"/>
    </location>
</feature>
<organism evidence="12 13">
    <name type="scientific">Cephus cinctus</name>
    <name type="common">Wheat stem sawfly</name>
    <dbReference type="NCBI Taxonomy" id="211228"/>
    <lineage>
        <taxon>Eukaryota</taxon>
        <taxon>Metazoa</taxon>
        <taxon>Ecdysozoa</taxon>
        <taxon>Arthropoda</taxon>
        <taxon>Hexapoda</taxon>
        <taxon>Insecta</taxon>
        <taxon>Pterygota</taxon>
        <taxon>Neoptera</taxon>
        <taxon>Endopterygota</taxon>
        <taxon>Hymenoptera</taxon>
        <taxon>Cephoidea</taxon>
        <taxon>Cephidae</taxon>
        <taxon>Cephus</taxon>
    </lineage>
</organism>
<comment type="subcellular location">
    <subcellularLocation>
        <location evidence="1">Endoplasmic reticulum membrane</location>
    </subcellularLocation>
</comment>
<dbReference type="GO" id="GO:0008289">
    <property type="term" value="F:lipid binding"/>
    <property type="evidence" value="ECO:0007669"/>
    <property type="project" value="UniProtKB-KW"/>
</dbReference>
<evidence type="ECO:0000256" key="8">
    <source>
        <dbReference type="ARBA" id="ARBA00023136"/>
    </source>
</evidence>
<protein>
    <submittedName>
        <fullName evidence="13">Testis-expressed protein 2</fullName>
    </submittedName>
</protein>
<evidence type="ECO:0000256" key="6">
    <source>
        <dbReference type="ARBA" id="ARBA00023055"/>
    </source>
</evidence>
<reference evidence="13" key="1">
    <citation type="submission" date="2025-08" db="UniProtKB">
        <authorList>
            <consortium name="RefSeq"/>
        </authorList>
    </citation>
    <scope>IDENTIFICATION</scope>
</reference>
<name>A0AAJ7BKU9_CEPCN</name>
<evidence type="ECO:0000256" key="4">
    <source>
        <dbReference type="ARBA" id="ARBA00022824"/>
    </source>
</evidence>
<feature type="compositionally biased region" description="Low complexity" evidence="9">
    <location>
        <begin position="51"/>
        <end position="65"/>
    </location>
</feature>
<keyword evidence="12" id="KW-1185">Reference proteome</keyword>
<keyword evidence="6" id="KW-0445">Lipid transport</keyword>
<evidence type="ECO:0000313" key="13">
    <source>
        <dbReference type="RefSeq" id="XP_015588612.1"/>
    </source>
</evidence>
<accession>A0AAJ7BKU9</accession>
<evidence type="ECO:0000259" key="11">
    <source>
        <dbReference type="PROSITE" id="PS51847"/>
    </source>
</evidence>
<proteinExistence type="predicted"/>
<keyword evidence="4" id="KW-0256">Endoplasmic reticulum</keyword>
<dbReference type="KEGG" id="ccin:107264643"/>
<dbReference type="AlphaFoldDB" id="A0AAJ7BKU9"/>
<evidence type="ECO:0000313" key="12">
    <source>
        <dbReference type="Proteomes" id="UP000694920"/>
    </source>
</evidence>
<keyword evidence="5 10" id="KW-1133">Transmembrane helix</keyword>
<feature type="region of interest" description="Disordered" evidence="9">
    <location>
        <begin position="41"/>
        <end position="180"/>
    </location>
</feature>
<feature type="region of interest" description="Disordered" evidence="9">
    <location>
        <begin position="541"/>
        <end position="560"/>
    </location>
</feature>
<feature type="compositionally biased region" description="Basic and acidic residues" evidence="9">
    <location>
        <begin position="468"/>
        <end position="483"/>
    </location>
</feature>
<evidence type="ECO:0000256" key="2">
    <source>
        <dbReference type="ARBA" id="ARBA00022448"/>
    </source>
</evidence>